<organism evidence="2">
    <name type="scientific">Solibacter usitatus (strain Ellin6076)</name>
    <dbReference type="NCBI Taxonomy" id="234267"/>
    <lineage>
        <taxon>Bacteria</taxon>
        <taxon>Pseudomonadati</taxon>
        <taxon>Acidobacteriota</taxon>
        <taxon>Terriglobia</taxon>
        <taxon>Bryobacterales</taxon>
        <taxon>Solibacteraceae</taxon>
        <taxon>Candidatus Solibacter</taxon>
    </lineage>
</organism>
<sequence>MRQSESLFTALDATSLAAQRPGFRLVRFEVYNWGTFHQHVWGLDLGGSNALLTGDIGSGKSTLVDAITALMVPRANFNKAAGAASGERTTETYFFGRYKSERGEAGLSSKPVSLRGADSYSAILGRFVNEALGQEVTLAQVFWAKAPQGAPARLFVIADRALSITDHLSGFGQDINTLKKRLRKLPQVELFDAFAPYGSAYRHRFGIENEQAMDLFHQTISMKSVGNLTDFVREHMLEASAVEERIHALIGHYQDLDRAHELVLKAGEQVGFLTPMVADCDERARLAEKVESLRACREALRPWFAARKQSLLEKRLANLAAELAKLEHAVLTSQETRTRQFADRDSIRQAIAGHGGDRIESIKREIAGKQQQKDERFRRAAQYDQRAKALELPPATAAEIFVANREEIREARAASELAQAEAQNALTEATVELRQMQHQYDELEAELESLRSRRSNLPRQMLELRAEMCRATGVREDDVPFAGELLQVRAEDRDWEGAIERLLHGFALALLVRDDQYARVAEWVDRTHLGGRLVYYRVIKPKAADRAGLYPTSLANKVAIKPESPFYPWLDSELIARFNYVCCETLEQFRREPLAVTRAGQSKGRGERHEKDDRHAINDRTRYVLGWSNQPKIDALEREQQSLAARREPLLTRIQALQAQRDTAASRARKLAELAVFEDFRELDWRPLVTEIERLDSERRELEEGSDILRTLQQQLGALEASVRETENRLVAQRKEQAQAEERRERARELFAACETLLAATSERVKTELFPRLEAMSAEALGDRAVTVESCENCERDMREWLQARIDAEDKRMRVLEERIVKAMQAYRGRYALETKDADASVEAAGEYRAMLERLLTDDLPRFEGEFKRLLNENTIREVANFQSQLNRERETIRERIETINRSLRGIDYNPGRYIQLEATANPDPEIRDFLHDLRACTEGSLGTPETAAYSEKKFVQVKRIIERFRGREGTGDLDRRWTEKVTDVRHWFTFSASERWREGDLEFEHYTDSGGKSGGQKEKLAYTVLAASLAYQFGLEIDAPRPRTFRFVVIDEAFGRGSDESARYGLELFARLNLQLLIVTPLQKIHIIEPYVYSVGFVHTDNGRISMLRNLTIEEYRAERAARAK</sequence>
<evidence type="ECO:0000256" key="1">
    <source>
        <dbReference type="SAM" id="Coils"/>
    </source>
</evidence>
<dbReference type="eggNOG" id="COG4913">
    <property type="taxonomic scope" value="Bacteria"/>
</dbReference>
<dbReference type="Pfam" id="PF13558">
    <property type="entry name" value="SbcC_Walker_B"/>
    <property type="match status" value="1"/>
</dbReference>
<dbReference type="SUPFAM" id="SSF52540">
    <property type="entry name" value="P-loop containing nucleoside triphosphate hydrolases"/>
    <property type="match status" value="1"/>
</dbReference>
<dbReference type="HOGENOM" id="CLU_009013_0_0_0"/>
<accession>Q02A80</accession>
<keyword evidence="1" id="KW-0175">Coiled coil</keyword>
<dbReference type="STRING" id="234267.Acid_1048"/>
<proteinExistence type="predicted"/>
<feature type="coiled-coil region" evidence="1">
    <location>
        <begin position="403"/>
        <end position="460"/>
    </location>
</feature>
<dbReference type="EMBL" id="CP000473">
    <property type="protein sequence ID" value="ABJ82046.1"/>
    <property type="molecule type" value="Genomic_DNA"/>
</dbReference>
<feature type="coiled-coil region" evidence="1">
    <location>
        <begin position="872"/>
        <end position="903"/>
    </location>
</feature>
<protein>
    <recommendedName>
        <fullName evidence="3">ATP-dependent exonuclease SbcCD, C subunit-like protein</fullName>
    </recommendedName>
</protein>
<feature type="coiled-coil region" evidence="1">
    <location>
        <begin position="309"/>
        <end position="336"/>
    </location>
</feature>
<dbReference type="Pfam" id="PF13555">
    <property type="entry name" value="AAA_29"/>
    <property type="match status" value="1"/>
</dbReference>
<feature type="coiled-coil region" evidence="1">
    <location>
        <begin position="654"/>
        <end position="750"/>
    </location>
</feature>
<dbReference type="AlphaFoldDB" id="Q02A80"/>
<reference evidence="2" key="1">
    <citation type="submission" date="2006-10" db="EMBL/GenBank/DDBJ databases">
        <title>Complete sequence of Solibacter usitatus Ellin6076.</title>
        <authorList>
            <consortium name="US DOE Joint Genome Institute"/>
            <person name="Copeland A."/>
            <person name="Lucas S."/>
            <person name="Lapidus A."/>
            <person name="Barry K."/>
            <person name="Detter J.C."/>
            <person name="Glavina del Rio T."/>
            <person name="Hammon N."/>
            <person name="Israni S."/>
            <person name="Dalin E."/>
            <person name="Tice H."/>
            <person name="Pitluck S."/>
            <person name="Thompson L.S."/>
            <person name="Brettin T."/>
            <person name="Bruce D."/>
            <person name="Han C."/>
            <person name="Tapia R."/>
            <person name="Gilna P."/>
            <person name="Schmutz J."/>
            <person name="Larimer F."/>
            <person name="Land M."/>
            <person name="Hauser L."/>
            <person name="Kyrpides N."/>
            <person name="Mikhailova N."/>
            <person name="Janssen P.H."/>
            <person name="Kuske C.R."/>
            <person name="Richardson P."/>
        </authorList>
    </citation>
    <scope>NUCLEOTIDE SEQUENCE</scope>
    <source>
        <strain evidence="2">Ellin6076</strain>
    </source>
</reference>
<dbReference type="KEGG" id="sus:Acid_1048"/>
<name>Q02A80_SOLUE</name>
<dbReference type="InParanoid" id="Q02A80"/>
<dbReference type="Gene3D" id="3.40.50.300">
    <property type="entry name" value="P-loop containing nucleotide triphosphate hydrolases"/>
    <property type="match status" value="1"/>
</dbReference>
<dbReference type="InterPro" id="IPR027417">
    <property type="entry name" value="P-loop_NTPase"/>
</dbReference>
<evidence type="ECO:0000313" key="2">
    <source>
        <dbReference type="EMBL" id="ABJ82046.1"/>
    </source>
</evidence>
<feature type="coiled-coil region" evidence="1">
    <location>
        <begin position="791"/>
        <end position="826"/>
    </location>
</feature>
<dbReference type="OrthoDB" id="174137at2"/>
<evidence type="ECO:0008006" key="3">
    <source>
        <dbReference type="Google" id="ProtNLM"/>
    </source>
</evidence>
<gene>
    <name evidence="2" type="ordered locus">Acid_1048</name>
</gene>